<evidence type="ECO:0000313" key="3">
    <source>
        <dbReference type="Proteomes" id="UP000593842"/>
    </source>
</evidence>
<organism evidence="2 3">
    <name type="scientific">Faecalibacillus intestinalis</name>
    <dbReference type="NCBI Taxonomy" id="1982626"/>
    <lineage>
        <taxon>Bacteria</taxon>
        <taxon>Bacillati</taxon>
        <taxon>Bacillota</taxon>
        <taxon>Erysipelotrichia</taxon>
        <taxon>Erysipelotrichales</taxon>
        <taxon>Coprobacillaceae</taxon>
        <taxon>Faecalibacillus</taxon>
    </lineage>
</organism>
<dbReference type="Gene3D" id="3.30.565.10">
    <property type="entry name" value="Histidine kinase-like ATPase, C-terminal domain"/>
    <property type="match status" value="1"/>
</dbReference>
<evidence type="ECO:0000259" key="1">
    <source>
        <dbReference type="Pfam" id="PF02518"/>
    </source>
</evidence>
<dbReference type="AlphaFoldDB" id="A0A7I8E000"/>
<evidence type="ECO:0000313" key="2">
    <source>
        <dbReference type="EMBL" id="BCL57353.1"/>
    </source>
</evidence>
<dbReference type="KEGG" id="fit:Fi14EGH31_10650"/>
<dbReference type="SUPFAM" id="SSF55874">
    <property type="entry name" value="ATPase domain of HSP90 chaperone/DNA topoisomerase II/histidine kinase"/>
    <property type="match status" value="1"/>
</dbReference>
<gene>
    <name evidence="2" type="ORF">Fi14EGH31_10650</name>
</gene>
<accession>A0A7I8E000</accession>
<dbReference type="Proteomes" id="UP000593842">
    <property type="component" value="Chromosome"/>
</dbReference>
<reference evidence="3" key="1">
    <citation type="submission" date="2020-09" db="EMBL/GenBank/DDBJ databases">
        <title>Complete genome sequencing of Faecalibacillus intestinalis strain 14EGH31.</title>
        <authorList>
            <person name="Sakamoto M."/>
            <person name="Murakami T."/>
            <person name="Mori H."/>
        </authorList>
    </citation>
    <scope>NUCLEOTIDE SEQUENCE [LARGE SCALE GENOMIC DNA]</scope>
    <source>
        <strain evidence="3">14EGH31</strain>
    </source>
</reference>
<dbReference type="Pfam" id="PF02518">
    <property type="entry name" value="HATPase_c"/>
    <property type="match status" value="1"/>
</dbReference>
<feature type="domain" description="Histidine kinase/HSP90-like ATPase" evidence="1">
    <location>
        <begin position="21"/>
        <end position="75"/>
    </location>
</feature>
<sequence>MKENHIRFSTIIEPGELSIEPDLIKTVCLNLLDNARKAVGGNARISLKGHPVERGYQFIIEDNGCGMETNELSKIKEA</sequence>
<proteinExistence type="predicted"/>
<dbReference type="EMBL" id="AP024085">
    <property type="protein sequence ID" value="BCL57353.1"/>
    <property type="molecule type" value="Genomic_DNA"/>
</dbReference>
<dbReference type="InterPro" id="IPR036890">
    <property type="entry name" value="HATPase_C_sf"/>
</dbReference>
<dbReference type="InterPro" id="IPR003594">
    <property type="entry name" value="HATPase_dom"/>
</dbReference>
<name>A0A7I8E000_9FIRM</name>
<protein>
    <recommendedName>
        <fullName evidence="1">Histidine kinase/HSP90-like ATPase domain-containing protein</fullName>
    </recommendedName>
</protein>